<reference evidence="9" key="1">
    <citation type="submission" date="2021-03" db="EMBL/GenBank/DDBJ databases">
        <authorList>
            <person name="Li Z."/>
            <person name="Yang C."/>
        </authorList>
    </citation>
    <scope>NUCLEOTIDE SEQUENCE</scope>
    <source>
        <strain evidence="9">Dzin_1.0</strain>
        <tissue evidence="9">Leaf</tissue>
    </source>
</reference>
<dbReference type="AlphaFoldDB" id="A0A9D5CPC1"/>
<dbReference type="OrthoDB" id="1928390at2759"/>
<evidence type="ECO:0000256" key="6">
    <source>
        <dbReference type="RuleBase" id="RU367028"/>
    </source>
</evidence>
<evidence type="ECO:0000256" key="7">
    <source>
        <dbReference type="SAM" id="MobiDB-lite"/>
    </source>
</evidence>
<keyword evidence="4 6" id="KW-0804">Transcription</keyword>
<evidence type="ECO:0000256" key="3">
    <source>
        <dbReference type="ARBA" id="ARBA00023015"/>
    </source>
</evidence>
<evidence type="ECO:0000313" key="9">
    <source>
        <dbReference type="EMBL" id="KAJ0976687.1"/>
    </source>
</evidence>
<dbReference type="NCBIfam" id="TIGR01568">
    <property type="entry name" value="A_thal_3678"/>
    <property type="match status" value="1"/>
</dbReference>
<dbReference type="InterPro" id="IPR006458">
    <property type="entry name" value="Ovate_C"/>
</dbReference>
<feature type="region of interest" description="Disordered" evidence="7">
    <location>
        <begin position="28"/>
        <end position="76"/>
    </location>
</feature>
<evidence type="ECO:0000313" key="10">
    <source>
        <dbReference type="Proteomes" id="UP001085076"/>
    </source>
</evidence>
<proteinExistence type="predicted"/>
<dbReference type="PROSITE" id="PS51754">
    <property type="entry name" value="OVATE"/>
    <property type="match status" value="1"/>
</dbReference>
<gene>
    <name evidence="9" type="ORF">J5N97_012161</name>
</gene>
<comment type="caution">
    <text evidence="9">The sequence shown here is derived from an EMBL/GenBank/DDBJ whole genome shotgun (WGS) entry which is preliminary data.</text>
</comment>
<dbReference type="Pfam" id="PF04844">
    <property type="entry name" value="Ovate"/>
    <property type="match status" value="1"/>
</dbReference>
<keyword evidence="10" id="KW-1185">Reference proteome</keyword>
<keyword evidence="3 6" id="KW-0805">Transcription regulation</keyword>
<keyword evidence="5 6" id="KW-0539">Nucleus</keyword>
<evidence type="ECO:0000259" key="8">
    <source>
        <dbReference type="PROSITE" id="PS51754"/>
    </source>
</evidence>
<evidence type="ECO:0000256" key="5">
    <source>
        <dbReference type="ARBA" id="ARBA00023242"/>
    </source>
</evidence>
<dbReference type="EMBL" id="JAGGNH010000003">
    <property type="protein sequence ID" value="KAJ0976687.1"/>
    <property type="molecule type" value="Genomic_DNA"/>
</dbReference>
<keyword evidence="2 6" id="KW-0678">Repressor</keyword>
<dbReference type="PANTHER" id="PTHR33057:SF70">
    <property type="entry name" value="TRANSCRIPTION REPRESSOR-RELATED"/>
    <property type="match status" value="1"/>
</dbReference>
<evidence type="ECO:0000256" key="1">
    <source>
        <dbReference type="ARBA" id="ARBA00004123"/>
    </source>
</evidence>
<sequence length="143" mass="16276">MPTTKTKFSVRRPVVVDVGCGCRRPKLQSFFSPSPSYTSSSHFESTPTPSETTSSSSASTEKKKKKKEKKGRVSESVAVVKESQDPYLDFRDSMVLMIIEKEIYAWEDLKELLHRLLSLNAPHHHPLIFKAFADLCREIFSPR</sequence>
<comment type="subcellular location">
    <subcellularLocation>
        <location evidence="1 6">Nucleus</location>
    </subcellularLocation>
</comment>
<dbReference type="GO" id="GO:0045892">
    <property type="term" value="P:negative regulation of DNA-templated transcription"/>
    <property type="evidence" value="ECO:0007669"/>
    <property type="project" value="UniProtKB-UniRule"/>
</dbReference>
<dbReference type="Proteomes" id="UP001085076">
    <property type="component" value="Miscellaneous, Linkage group lg03"/>
</dbReference>
<dbReference type="PANTHER" id="PTHR33057">
    <property type="entry name" value="TRANSCRIPTION REPRESSOR OFP7-RELATED"/>
    <property type="match status" value="1"/>
</dbReference>
<evidence type="ECO:0000256" key="2">
    <source>
        <dbReference type="ARBA" id="ARBA00022491"/>
    </source>
</evidence>
<comment type="function">
    <text evidence="6">Transcriptional repressor that regulates multiple aspects of plant growth and development.</text>
</comment>
<feature type="compositionally biased region" description="Low complexity" evidence="7">
    <location>
        <begin position="29"/>
        <end position="59"/>
    </location>
</feature>
<accession>A0A9D5CPC1</accession>
<dbReference type="GO" id="GO:0005634">
    <property type="term" value="C:nucleus"/>
    <property type="evidence" value="ECO:0007669"/>
    <property type="project" value="UniProtKB-SubCell"/>
</dbReference>
<protein>
    <recommendedName>
        <fullName evidence="6">Transcription repressor</fullName>
    </recommendedName>
    <alternativeName>
        <fullName evidence="6">Ovate family protein</fullName>
    </alternativeName>
</protein>
<reference evidence="9" key="2">
    <citation type="journal article" date="2022" name="Hortic Res">
        <title>The genome of Dioscorea zingiberensis sheds light on the biosynthesis, origin and evolution of the medicinally important diosgenin saponins.</title>
        <authorList>
            <person name="Li Y."/>
            <person name="Tan C."/>
            <person name="Li Z."/>
            <person name="Guo J."/>
            <person name="Li S."/>
            <person name="Chen X."/>
            <person name="Wang C."/>
            <person name="Dai X."/>
            <person name="Yang H."/>
            <person name="Song W."/>
            <person name="Hou L."/>
            <person name="Xu J."/>
            <person name="Tong Z."/>
            <person name="Xu A."/>
            <person name="Yuan X."/>
            <person name="Wang W."/>
            <person name="Yang Q."/>
            <person name="Chen L."/>
            <person name="Sun Z."/>
            <person name="Wang K."/>
            <person name="Pan B."/>
            <person name="Chen J."/>
            <person name="Bao Y."/>
            <person name="Liu F."/>
            <person name="Qi X."/>
            <person name="Gang D.R."/>
            <person name="Wen J."/>
            <person name="Li J."/>
        </authorList>
    </citation>
    <scope>NUCLEOTIDE SEQUENCE</scope>
    <source>
        <strain evidence="9">Dzin_1.0</strain>
    </source>
</reference>
<dbReference type="InterPro" id="IPR038933">
    <property type="entry name" value="Ovate"/>
</dbReference>
<organism evidence="9 10">
    <name type="scientific">Dioscorea zingiberensis</name>
    <dbReference type="NCBI Taxonomy" id="325984"/>
    <lineage>
        <taxon>Eukaryota</taxon>
        <taxon>Viridiplantae</taxon>
        <taxon>Streptophyta</taxon>
        <taxon>Embryophyta</taxon>
        <taxon>Tracheophyta</taxon>
        <taxon>Spermatophyta</taxon>
        <taxon>Magnoliopsida</taxon>
        <taxon>Liliopsida</taxon>
        <taxon>Dioscoreales</taxon>
        <taxon>Dioscoreaceae</taxon>
        <taxon>Dioscorea</taxon>
    </lineage>
</organism>
<evidence type="ECO:0000256" key="4">
    <source>
        <dbReference type="ARBA" id="ARBA00023163"/>
    </source>
</evidence>
<feature type="domain" description="OVATE" evidence="8">
    <location>
        <begin position="79"/>
        <end position="138"/>
    </location>
</feature>
<name>A0A9D5CPC1_9LILI</name>